<accession>A0A842DNK4</accession>
<dbReference type="InterPro" id="IPR001387">
    <property type="entry name" value="Cro/C1-type_HTH"/>
</dbReference>
<evidence type="ECO:0000313" key="4">
    <source>
        <dbReference type="Proteomes" id="UP000543379"/>
    </source>
</evidence>
<dbReference type="Gene3D" id="1.10.260.40">
    <property type="entry name" value="lambda repressor-like DNA-binding domains"/>
    <property type="match status" value="1"/>
</dbReference>
<dbReference type="SUPFAM" id="SSF47413">
    <property type="entry name" value="lambda repressor-like DNA-binding domains"/>
    <property type="match status" value="1"/>
</dbReference>
<sequence length="60" mass="7025">MSDLEFGIYVRSELRRMGLQQKDLAKEVGVSDAYLSQILDGSKTGYKVKEKIRRYFIEHK</sequence>
<evidence type="ECO:0000313" key="2">
    <source>
        <dbReference type="EMBL" id="MBC1316640.1"/>
    </source>
</evidence>
<name>A0A842DNK4_9LIST</name>
<gene>
    <name evidence="2" type="ORF">HB811_07635</name>
    <name evidence="3" type="ORF">HCA78_17485</name>
</gene>
<protein>
    <submittedName>
        <fullName evidence="2">Helix-turn-helix domain-containing protein</fullName>
    </submittedName>
</protein>
<dbReference type="RefSeq" id="WP_185382259.1">
    <property type="nucleotide sequence ID" value="NZ_JAAROV010000002.1"/>
</dbReference>
<reference evidence="4 5" key="1">
    <citation type="submission" date="2020-03" db="EMBL/GenBank/DDBJ databases">
        <title>Soil Listeria distribution.</title>
        <authorList>
            <person name="Liao J."/>
            <person name="Wiedmann M."/>
        </authorList>
    </citation>
    <scope>NUCLEOTIDE SEQUENCE [LARGE SCALE GENOMIC DNA]</scope>
    <source>
        <strain evidence="3 5">FSL L7-0435</strain>
        <strain evidence="2 4">FSL L7-1816</strain>
    </source>
</reference>
<dbReference type="EMBL" id="JAARWW010000040">
    <property type="protein sequence ID" value="MBC2005562.1"/>
    <property type="molecule type" value="Genomic_DNA"/>
</dbReference>
<comment type="caution">
    <text evidence="2">The sequence shown here is derived from an EMBL/GenBank/DDBJ whole genome shotgun (WGS) entry which is preliminary data.</text>
</comment>
<dbReference type="EMBL" id="JAAROV010000002">
    <property type="protein sequence ID" value="MBC1316640.1"/>
    <property type="molecule type" value="Genomic_DNA"/>
</dbReference>
<dbReference type="Proteomes" id="UP000546806">
    <property type="component" value="Unassembled WGS sequence"/>
</dbReference>
<dbReference type="GO" id="GO:0003677">
    <property type="term" value="F:DNA binding"/>
    <property type="evidence" value="ECO:0007669"/>
    <property type="project" value="InterPro"/>
</dbReference>
<dbReference type="AlphaFoldDB" id="A0A842DNK4"/>
<dbReference type="Proteomes" id="UP000543379">
    <property type="component" value="Unassembled WGS sequence"/>
</dbReference>
<dbReference type="Pfam" id="PF01381">
    <property type="entry name" value="HTH_3"/>
    <property type="match status" value="1"/>
</dbReference>
<evidence type="ECO:0000259" key="1">
    <source>
        <dbReference type="Pfam" id="PF01381"/>
    </source>
</evidence>
<evidence type="ECO:0000313" key="3">
    <source>
        <dbReference type="EMBL" id="MBC2005562.1"/>
    </source>
</evidence>
<proteinExistence type="predicted"/>
<dbReference type="InterPro" id="IPR010982">
    <property type="entry name" value="Lambda_DNA-bd_dom_sf"/>
</dbReference>
<evidence type="ECO:0000313" key="5">
    <source>
        <dbReference type="Proteomes" id="UP000546806"/>
    </source>
</evidence>
<organism evidence="2 4">
    <name type="scientific">Listeria booriae</name>
    <dbReference type="NCBI Taxonomy" id="1552123"/>
    <lineage>
        <taxon>Bacteria</taxon>
        <taxon>Bacillati</taxon>
        <taxon>Bacillota</taxon>
        <taxon>Bacilli</taxon>
        <taxon>Bacillales</taxon>
        <taxon>Listeriaceae</taxon>
        <taxon>Listeria</taxon>
    </lineage>
</organism>
<feature type="domain" description="HTH cro/C1-type" evidence="1">
    <location>
        <begin position="13"/>
        <end position="41"/>
    </location>
</feature>